<sequence>MPALSGWRCPIPCFSLLCLLHLEPAFSMPWKFPIMHNSCNTKKVSWGRGYLQLVQPQLPVFFQTHQGHLSRISFWLSPARQDVGGGMFGDHPGPGHCSSHLRCDG</sequence>
<keyword evidence="3" id="KW-1185">Reference proteome</keyword>
<keyword evidence="1" id="KW-0732">Signal</keyword>
<reference evidence="2" key="2">
    <citation type="submission" date="2023-05" db="EMBL/GenBank/DDBJ databases">
        <authorList>
            <consortium name="Lawrence Berkeley National Laboratory"/>
            <person name="Steindorff A."/>
            <person name="Hensen N."/>
            <person name="Bonometti L."/>
            <person name="Westerberg I."/>
            <person name="Brannstrom I.O."/>
            <person name="Guillou S."/>
            <person name="Cros-Aarteil S."/>
            <person name="Calhoun S."/>
            <person name="Haridas S."/>
            <person name="Kuo A."/>
            <person name="Mondo S."/>
            <person name="Pangilinan J."/>
            <person name="Riley R."/>
            <person name="Labutti K."/>
            <person name="Andreopoulos B."/>
            <person name="Lipzen A."/>
            <person name="Chen C."/>
            <person name="Yanf M."/>
            <person name="Daum C."/>
            <person name="Ng V."/>
            <person name="Clum A."/>
            <person name="Ohm R."/>
            <person name="Martin F."/>
            <person name="Silar P."/>
            <person name="Natvig D."/>
            <person name="Lalanne C."/>
            <person name="Gautier V."/>
            <person name="Ament-Velasquez S.L."/>
            <person name="Kruys A."/>
            <person name="Hutchinson M.I."/>
            <person name="Powell A.J."/>
            <person name="Barry K."/>
            <person name="Miller A.N."/>
            <person name="Grigoriev I.V."/>
            <person name="Debuchy R."/>
            <person name="Gladieux P."/>
            <person name="Thoren M.H."/>
            <person name="Johannesson H."/>
        </authorList>
    </citation>
    <scope>NUCLEOTIDE SEQUENCE</scope>
    <source>
        <strain evidence="2">PSN309</strain>
    </source>
</reference>
<dbReference type="Proteomes" id="UP001302126">
    <property type="component" value="Unassembled WGS sequence"/>
</dbReference>
<proteinExistence type="predicted"/>
<reference evidence="2" key="1">
    <citation type="journal article" date="2023" name="Mol. Phylogenet. Evol.">
        <title>Genome-scale phylogeny and comparative genomics of the fungal order Sordariales.</title>
        <authorList>
            <person name="Hensen N."/>
            <person name="Bonometti L."/>
            <person name="Westerberg I."/>
            <person name="Brannstrom I.O."/>
            <person name="Guillou S."/>
            <person name="Cros-Aarteil S."/>
            <person name="Calhoun S."/>
            <person name="Haridas S."/>
            <person name="Kuo A."/>
            <person name="Mondo S."/>
            <person name="Pangilinan J."/>
            <person name="Riley R."/>
            <person name="LaButti K."/>
            <person name="Andreopoulos B."/>
            <person name="Lipzen A."/>
            <person name="Chen C."/>
            <person name="Yan M."/>
            <person name="Daum C."/>
            <person name="Ng V."/>
            <person name="Clum A."/>
            <person name="Steindorff A."/>
            <person name="Ohm R.A."/>
            <person name="Martin F."/>
            <person name="Silar P."/>
            <person name="Natvig D.O."/>
            <person name="Lalanne C."/>
            <person name="Gautier V."/>
            <person name="Ament-Velasquez S.L."/>
            <person name="Kruys A."/>
            <person name="Hutchinson M.I."/>
            <person name="Powell A.J."/>
            <person name="Barry K."/>
            <person name="Miller A.N."/>
            <person name="Grigoriev I.V."/>
            <person name="Debuchy R."/>
            <person name="Gladieux P."/>
            <person name="Hiltunen Thoren M."/>
            <person name="Johannesson H."/>
        </authorList>
    </citation>
    <scope>NUCLEOTIDE SEQUENCE</scope>
    <source>
        <strain evidence="2">PSN309</strain>
    </source>
</reference>
<evidence type="ECO:0000313" key="2">
    <source>
        <dbReference type="EMBL" id="KAK4189919.1"/>
    </source>
</evidence>
<gene>
    <name evidence="2" type="ORF">QBC35DRAFT_491487</name>
</gene>
<organism evidence="2 3">
    <name type="scientific">Podospora australis</name>
    <dbReference type="NCBI Taxonomy" id="1536484"/>
    <lineage>
        <taxon>Eukaryota</taxon>
        <taxon>Fungi</taxon>
        <taxon>Dikarya</taxon>
        <taxon>Ascomycota</taxon>
        <taxon>Pezizomycotina</taxon>
        <taxon>Sordariomycetes</taxon>
        <taxon>Sordariomycetidae</taxon>
        <taxon>Sordariales</taxon>
        <taxon>Podosporaceae</taxon>
        <taxon>Podospora</taxon>
    </lineage>
</organism>
<name>A0AAN6WX79_9PEZI</name>
<dbReference type="EMBL" id="MU864370">
    <property type="protein sequence ID" value="KAK4189919.1"/>
    <property type="molecule type" value="Genomic_DNA"/>
</dbReference>
<evidence type="ECO:0000313" key="3">
    <source>
        <dbReference type="Proteomes" id="UP001302126"/>
    </source>
</evidence>
<feature type="chain" id="PRO_5042987205" description="Secreted protein" evidence="1">
    <location>
        <begin position="28"/>
        <end position="105"/>
    </location>
</feature>
<accession>A0AAN6WX79</accession>
<feature type="signal peptide" evidence="1">
    <location>
        <begin position="1"/>
        <end position="27"/>
    </location>
</feature>
<comment type="caution">
    <text evidence="2">The sequence shown here is derived from an EMBL/GenBank/DDBJ whole genome shotgun (WGS) entry which is preliminary data.</text>
</comment>
<protein>
    <recommendedName>
        <fullName evidence="4">Secreted protein</fullName>
    </recommendedName>
</protein>
<dbReference type="AlphaFoldDB" id="A0AAN6WX79"/>
<evidence type="ECO:0008006" key="4">
    <source>
        <dbReference type="Google" id="ProtNLM"/>
    </source>
</evidence>
<evidence type="ECO:0000256" key="1">
    <source>
        <dbReference type="SAM" id="SignalP"/>
    </source>
</evidence>